<gene>
    <name evidence="7" type="ORF">WR164_03120</name>
</gene>
<dbReference type="InterPro" id="IPR044148">
    <property type="entry name" value="ALDH_GabD1-like"/>
</dbReference>
<dbReference type="Gene3D" id="3.40.605.10">
    <property type="entry name" value="Aldehyde Dehydrogenase, Chain A, domain 1"/>
    <property type="match status" value="1"/>
</dbReference>
<keyword evidence="3 5" id="KW-0560">Oxidoreductase</keyword>
<dbReference type="InterPro" id="IPR016161">
    <property type="entry name" value="Ald_DH/histidinol_DH"/>
</dbReference>
<dbReference type="InterPro" id="IPR015590">
    <property type="entry name" value="Aldehyde_DH_dom"/>
</dbReference>
<dbReference type="GO" id="GO:0004777">
    <property type="term" value="F:succinate-semialdehyde dehydrogenase (NAD+) activity"/>
    <property type="evidence" value="ECO:0007669"/>
    <property type="project" value="TreeGrafter"/>
</dbReference>
<keyword evidence="2" id="KW-0521">NADP</keyword>
<evidence type="ECO:0000256" key="5">
    <source>
        <dbReference type="RuleBase" id="RU003345"/>
    </source>
</evidence>
<dbReference type="CDD" id="cd07100">
    <property type="entry name" value="ALDH_SSADH1_GabD1"/>
    <property type="match status" value="1"/>
</dbReference>
<dbReference type="PROSITE" id="PS00687">
    <property type="entry name" value="ALDEHYDE_DEHYDR_GLU"/>
    <property type="match status" value="1"/>
</dbReference>
<name>A0A9W6B0S3_9LACO</name>
<dbReference type="GO" id="GO:0004030">
    <property type="term" value="F:aldehyde dehydrogenase [NAD(P)+] activity"/>
    <property type="evidence" value="ECO:0007669"/>
    <property type="project" value="InterPro"/>
</dbReference>
<evidence type="ECO:0000256" key="4">
    <source>
        <dbReference type="PROSITE-ProRule" id="PRU10007"/>
    </source>
</evidence>
<dbReference type="Proteomes" id="UP001144204">
    <property type="component" value="Unassembled WGS sequence"/>
</dbReference>
<evidence type="ECO:0000256" key="3">
    <source>
        <dbReference type="ARBA" id="ARBA00023002"/>
    </source>
</evidence>
<protein>
    <submittedName>
        <fullName evidence="7">Succinate-semialdehyde dehydrogenase</fullName>
    </submittedName>
</protein>
<reference evidence="7" key="1">
    <citation type="submission" date="2022-07" db="EMBL/GenBank/DDBJ databases">
        <authorList>
            <person name="Kouya T."/>
            <person name="Ishiyama Y."/>
        </authorList>
    </citation>
    <scope>NUCLEOTIDE SEQUENCE</scope>
    <source>
        <strain evidence="7">WR16-4</strain>
    </source>
</reference>
<dbReference type="PANTHER" id="PTHR43217:SF2">
    <property type="entry name" value="SUCCINATE-SEMIALDEHYDE DEHYDROGENASE [NADP(+)]"/>
    <property type="match status" value="1"/>
</dbReference>
<feature type="domain" description="Aldehyde dehydrogenase" evidence="6">
    <location>
        <begin position="5"/>
        <end position="452"/>
    </location>
</feature>
<dbReference type="InterPro" id="IPR016163">
    <property type="entry name" value="Ald_DH_C"/>
</dbReference>
<dbReference type="FunFam" id="3.40.309.10:FF:000009">
    <property type="entry name" value="Aldehyde dehydrogenase A"/>
    <property type="match status" value="1"/>
</dbReference>
<reference evidence="7" key="2">
    <citation type="journal article" date="2023" name="PLoS ONE">
        <title>Philodulcilactobacillus myokoensis gen. nov., sp. nov., a fructophilic, acidophilic, and agar-phobic lactic acid bacterium isolated from fermented vegetable extracts.</title>
        <authorList>
            <person name="Kouya T."/>
            <person name="Ishiyama Y."/>
            <person name="Ohashi S."/>
            <person name="Kumakubo R."/>
            <person name="Yamazaki T."/>
            <person name="Otaki T."/>
        </authorList>
    </citation>
    <scope>NUCLEOTIDE SEQUENCE</scope>
    <source>
        <strain evidence="7">WR16-4</strain>
    </source>
</reference>
<comment type="caution">
    <text evidence="7">The sequence shown here is derived from an EMBL/GenBank/DDBJ whole genome shotgun (WGS) entry which is preliminary data.</text>
</comment>
<evidence type="ECO:0000313" key="7">
    <source>
        <dbReference type="EMBL" id="GLB46333.1"/>
    </source>
</evidence>
<evidence type="ECO:0000256" key="1">
    <source>
        <dbReference type="ARBA" id="ARBA00009986"/>
    </source>
</evidence>
<dbReference type="Gene3D" id="3.40.309.10">
    <property type="entry name" value="Aldehyde Dehydrogenase, Chain A, domain 2"/>
    <property type="match status" value="1"/>
</dbReference>
<dbReference type="FunFam" id="3.40.605.10:FF:000012">
    <property type="entry name" value="NAD-dependent succinate-semialdehyde dehydrogenase"/>
    <property type="match status" value="1"/>
</dbReference>
<dbReference type="EMBL" id="BRPL01000002">
    <property type="protein sequence ID" value="GLB46333.1"/>
    <property type="molecule type" value="Genomic_DNA"/>
</dbReference>
<comment type="similarity">
    <text evidence="1 5">Belongs to the aldehyde dehydrogenase family.</text>
</comment>
<dbReference type="InterPro" id="IPR047110">
    <property type="entry name" value="GABD/Sad-like"/>
</dbReference>
<sequence>MAYVTTYPYTNEVLRKYDPMSDEDVDKAIDKAGQLYQSWKNNAVASRKPILERVSQLMLKNQDKLATTIVHDMGKLYPEAIAEVQLSAAIAKYYADNGERFLAPTPLLTSAGNSWVENDPVGIVMGVEPWNFPYYQLMRVFAPNFMVGNPVMIKHASNCPGCALAFQSIIREAGAPEAAYQNLFVSHDQIAKIIADKRVQGVALTGSEKAGTHIAAEAGQNLKKSTMELGGNDVMVVLDDVDIKKAAKLAAYARLWNAGQVCVSAKRYIVEQSIAPAFMKALKAEFAKYKPGDPMDKNTTLAPLSSKGAQEKLDQQVKDAVKNGAKLEYGGGIPDLKGDFYNPTILSNISQKNPAYYQEFFGPVAQFYVAKNDDDAIRIANDSNYGLGGSILTGDHKRGAKMASKIDTGMIFINGMTQVAYPELPFGGIKRSGYGRELGPNGIKSFVNQKLVSITKE</sequence>
<dbReference type="Pfam" id="PF00171">
    <property type="entry name" value="Aldedh"/>
    <property type="match status" value="1"/>
</dbReference>
<dbReference type="InterPro" id="IPR016162">
    <property type="entry name" value="Ald_DH_N"/>
</dbReference>
<organism evidence="7 8">
    <name type="scientific">Philodulcilactobacillus myokoensis</name>
    <dbReference type="NCBI Taxonomy" id="2929573"/>
    <lineage>
        <taxon>Bacteria</taxon>
        <taxon>Bacillati</taxon>
        <taxon>Bacillota</taxon>
        <taxon>Bacilli</taxon>
        <taxon>Lactobacillales</taxon>
        <taxon>Lactobacillaceae</taxon>
        <taxon>Philodulcilactobacillus</taxon>
    </lineage>
</organism>
<evidence type="ECO:0000256" key="2">
    <source>
        <dbReference type="ARBA" id="ARBA00022857"/>
    </source>
</evidence>
<dbReference type="InterPro" id="IPR029510">
    <property type="entry name" value="Ald_DH_CS_GLU"/>
</dbReference>
<accession>A0A9W6B0S3</accession>
<proteinExistence type="inferred from homology"/>
<evidence type="ECO:0000313" key="8">
    <source>
        <dbReference type="Proteomes" id="UP001144204"/>
    </source>
</evidence>
<evidence type="ECO:0000259" key="6">
    <source>
        <dbReference type="Pfam" id="PF00171"/>
    </source>
</evidence>
<dbReference type="AlphaFoldDB" id="A0A9W6B0S3"/>
<dbReference type="SUPFAM" id="SSF53720">
    <property type="entry name" value="ALDH-like"/>
    <property type="match status" value="1"/>
</dbReference>
<dbReference type="RefSeq" id="WP_286135795.1">
    <property type="nucleotide sequence ID" value="NZ_BRPL01000002.1"/>
</dbReference>
<dbReference type="PANTHER" id="PTHR43217">
    <property type="entry name" value="SUCCINATE SEMIALDEHYDE DEHYDROGENASE [NAD(P)+] SAD"/>
    <property type="match status" value="1"/>
</dbReference>
<feature type="active site" evidence="4">
    <location>
        <position position="228"/>
    </location>
</feature>
<keyword evidence="8" id="KW-1185">Reference proteome</keyword>